<dbReference type="InterPro" id="IPR016181">
    <property type="entry name" value="Acyl_CoA_acyltransferase"/>
</dbReference>
<accession>A0ABV1FQE4</accession>
<dbReference type="Proteomes" id="UP001487296">
    <property type="component" value="Unassembled WGS sequence"/>
</dbReference>
<evidence type="ECO:0000259" key="1">
    <source>
        <dbReference type="Pfam" id="PF13480"/>
    </source>
</evidence>
<keyword evidence="2" id="KW-0012">Acyltransferase</keyword>
<protein>
    <submittedName>
        <fullName evidence="2">GNAT family N-acetyltransferase</fullName>
        <ecNumber evidence="2">2.3.1.-</ecNumber>
    </submittedName>
</protein>
<dbReference type="EMBL" id="JBBNFP010000018">
    <property type="protein sequence ID" value="MEQ2486643.1"/>
    <property type="molecule type" value="Genomic_DNA"/>
</dbReference>
<keyword evidence="2" id="KW-0808">Transferase</keyword>
<proteinExistence type="predicted"/>
<dbReference type="InterPro" id="IPR038740">
    <property type="entry name" value="BioF2-like_GNAT_dom"/>
</dbReference>
<organism evidence="2 3">
    <name type="scientific">Hallella faecis</name>
    <dbReference type="NCBI Taxonomy" id="2841596"/>
    <lineage>
        <taxon>Bacteria</taxon>
        <taxon>Pseudomonadati</taxon>
        <taxon>Bacteroidota</taxon>
        <taxon>Bacteroidia</taxon>
        <taxon>Bacteroidales</taxon>
        <taxon>Prevotellaceae</taxon>
        <taxon>Hallella</taxon>
    </lineage>
</organism>
<gene>
    <name evidence="2" type="ORF">AAAT34_06195</name>
</gene>
<feature type="domain" description="BioF2-like acetyltransferase" evidence="1">
    <location>
        <begin position="164"/>
        <end position="279"/>
    </location>
</feature>
<dbReference type="GO" id="GO:0016746">
    <property type="term" value="F:acyltransferase activity"/>
    <property type="evidence" value="ECO:0007669"/>
    <property type="project" value="UniProtKB-KW"/>
</dbReference>
<evidence type="ECO:0000313" key="2">
    <source>
        <dbReference type="EMBL" id="MEQ2486643.1"/>
    </source>
</evidence>
<dbReference type="Gene3D" id="3.40.630.30">
    <property type="match status" value="1"/>
</dbReference>
<dbReference type="RefSeq" id="WP_215759724.1">
    <property type="nucleotide sequence ID" value="NZ_JAHKBE010000018.1"/>
</dbReference>
<dbReference type="EC" id="2.3.1.-" evidence="2"/>
<dbReference type="Pfam" id="PF13480">
    <property type="entry name" value="Acetyltransf_6"/>
    <property type="match status" value="1"/>
</dbReference>
<comment type="caution">
    <text evidence="2">The sequence shown here is derived from an EMBL/GenBank/DDBJ whole genome shotgun (WGS) entry which is preliminary data.</text>
</comment>
<dbReference type="SUPFAM" id="SSF55729">
    <property type="entry name" value="Acyl-CoA N-acyltransferases (Nat)"/>
    <property type="match status" value="1"/>
</dbReference>
<sequence>MNPIRVTIYSRGGTLPHLCGSNFFHSAELFHIIEKSPGQRPFMAVATDASGRELGHMLAFVYSHGMWLPPFRYWQGRVYGEGDYVDDARREEVFGELLKAVTRKLRRRLCFSIEFSDLSKKMFGYRLFRENGYFPIGWMEVYNSLHSMAPRDRLTSKMLHRIDRVAKLGVETREVETDADLHQFYKLLNGFYRFKMRRVIPSELQISHFDKSDKARVFITTYKGRVIGGSLCLFSEGNAYLWYLASRRKSYPHLHPNMMTIWHAINWAWEHNYAHIFFLDVGLPVPHSPFRDFILSFGGKPVSTYRWFNLMPSWLNAIASRIYRE</sequence>
<name>A0ABV1FQE4_9BACT</name>
<keyword evidence="3" id="KW-1185">Reference proteome</keyword>
<evidence type="ECO:0000313" key="3">
    <source>
        <dbReference type="Proteomes" id="UP001487296"/>
    </source>
</evidence>
<reference evidence="2 3" key="1">
    <citation type="submission" date="2024-04" db="EMBL/GenBank/DDBJ databases">
        <title>Human intestinal bacterial collection.</title>
        <authorList>
            <person name="Pauvert C."/>
            <person name="Hitch T.C.A."/>
            <person name="Clavel T."/>
        </authorList>
    </citation>
    <scope>NUCLEOTIDE SEQUENCE [LARGE SCALE GENOMIC DNA]</scope>
    <source>
        <strain evidence="2 3">CLA-AA-H145</strain>
    </source>
</reference>